<evidence type="ECO:0000313" key="2">
    <source>
        <dbReference type="EMBL" id="PLO68761.1"/>
    </source>
</evidence>
<dbReference type="InterPro" id="IPR056638">
    <property type="entry name" value="DUF7736"/>
</dbReference>
<dbReference type="Proteomes" id="UP000234667">
    <property type="component" value="Unassembled WGS sequence"/>
</dbReference>
<organism evidence="2 3">
    <name type="scientific">Klebsiella michiganensis</name>
    <dbReference type="NCBI Taxonomy" id="1134687"/>
    <lineage>
        <taxon>Bacteria</taxon>
        <taxon>Pseudomonadati</taxon>
        <taxon>Pseudomonadota</taxon>
        <taxon>Gammaproteobacteria</taxon>
        <taxon>Enterobacterales</taxon>
        <taxon>Enterobacteriaceae</taxon>
        <taxon>Klebsiella/Raoultella group</taxon>
        <taxon>Klebsiella</taxon>
    </lineage>
</organism>
<dbReference type="Pfam" id="PF24875">
    <property type="entry name" value="DUF7736"/>
    <property type="match status" value="1"/>
</dbReference>
<feature type="domain" description="DUF7736" evidence="1">
    <location>
        <begin position="62"/>
        <end position="115"/>
    </location>
</feature>
<reference evidence="2 3" key="2">
    <citation type="submission" date="2018-01" db="EMBL/GenBank/DDBJ databases">
        <title>Genomic study of Klebsiella pneumoniae.</title>
        <authorList>
            <person name="Yang Y."/>
            <person name="Bicalho R."/>
        </authorList>
    </citation>
    <scope>NUCLEOTIDE SEQUENCE [LARGE SCALE GENOMIC DNA]</scope>
    <source>
        <strain evidence="2 3">A10</strain>
    </source>
</reference>
<proteinExistence type="predicted"/>
<protein>
    <recommendedName>
        <fullName evidence="1">DUF7736 domain-containing protein</fullName>
    </recommendedName>
</protein>
<sequence length="123" mass="13512">YTGFNACSMEELKSDIEKRLGGTVGNITMGVANDKISKLYKDDFSRLCPHMRPESEIKLTADQAIIVTGFTGKVLGDVNAFFADLEKRLGRKIVSAELPAIGQEKISQLYVDDFRSICCSSAN</sequence>
<comment type="caution">
    <text evidence="2">The sequence shown here is derived from an EMBL/GenBank/DDBJ whole genome shotgun (WGS) entry which is preliminary data.</text>
</comment>
<reference evidence="2 3" key="1">
    <citation type="submission" date="2017-11" db="EMBL/GenBank/DDBJ databases">
        <authorList>
            <person name="Han C.G."/>
        </authorList>
    </citation>
    <scope>NUCLEOTIDE SEQUENCE [LARGE SCALE GENOMIC DNA]</scope>
    <source>
        <strain evidence="2 3">A10</strain>
    </source>
</reference>
<accession>A0A2J5PRQ1</accession>
<dbReference type="AlphaFoldDB" id="A0A2J5PRQ1"/>
<gene>
    <name evidence="2" type="ORF">CWN49_15790</name>
</gene>
<name>A0A2J5PRQ1_9ENTR</name>
<evidence type="ECO:0000313" key="3">
    <source>
        <dbReference type="Proteomes" id="UP000234667"/>
    </source>
</evidence>
<evidence type="ECO:0000259" key="1">
    <source>
        <dbReference type="Pfam" id="PF24875"/>
    </source>
</evidence>
<dbReference type="EMBL" id="PIDR01000464">
    <property type="protein sequence ID" value="PLO68761.1"/>
    <property type="molecule type" value="Genomic_DNA"/>
</dbReference>
<feature type="non-terminal residue" evidence="2">
    <location>
        <position position="1"/>
    </location>
</feature>